<feature type="transmembrane region" description="Helical" evidence="1">
    <location>
        <begin position="308"/>
        <end position="326"/>
    </location>
</feature>
<sequence>MRILVPLAAAGMAAAMIFRRLTQLIGQPENFAQVFDNIFHLNAIRYIVETGNASSLTLGSLQELTGMQAVYPAAWHTYASMTMQLTSAPLGLAENSVNIVVAALVWPIASIFLVRRIFGRNPVITLAAGIVSAAQIAFPYLLLVWGPLFPNTLSVSMLPAAIAVIVMLTGAGRRKLDDAEKLRWWIALLLSLAGLITAHMSAINALIIFVLPLLIMAFVRGIKSRSGAPAGRKAFFFGGAAVFAAVLFILWLKLRPAFYDFWGPTTTAGRAVGEALTNGPMGNEANWLVSALAILGAVTVWRTPSLRWLVCSYAIAITLYVVDASRDRGFIRNFLTGTWYQDTYRLAAFLPLFATPLAAAGVWAVGQFLLPHIRRLCDALPSRLAGRRGAWSAAGTAALTAVLAVSAYFGPTQEYIQRGMPLYALNTGSAVLTPEEFQLLDEVDDIVPEDAVIAVNPWNGSSLAYAFSGRHVLTPHLFAIPDKERDLLSRSLGTEGLTPEVCRAAELENVEYVLDFGDRYLVPDPSTVNYLGVTNVAPLPGLELVASAGENARLFEITGCGG</sequence>
<feature type="transmembrane region" description="Helical" evidence="1">
    <location>
        <begin position="346"/>
        <end position="370"/>
    </location>
</feature>
<dbReference type="Pfam" id="PF20176">
    <property type="entry name" value="DUF6541"/>
    <property type="match status" value="1"/>
</dbReference>
<feature type="transmembrane region" description="Helical" evidence="1">
    <location>
        <begin position="182"/>
        <end position="199"/>
    </location>
</feature>
<accession>A0ABR8US65</accession>
<evidence type="ECO:0000313" key="2">
    <source>
        <dbReference type="EMBL" id="MBD7995392.1"/>
    </source>
</evidence>
<dbReference type="Proteomes" id="UP000609874">
    <property type="component" value="Unassembled WGS sequence"/>
</dbReference>
<keyword evidence="1" id="KW-1133">Transmembrane helix</keyword>
<gene>
    <name evidence="2" type="ORF">H9639_08800</name>
</gene>
<evidence type="ECO:0000256" key="1">
    <source>
        <dbReference type="SAM" id="Phobius"/>
    </source>
</evidence>
<reference evidence="2 3" key="1">
    <citation type="submission" date="2020-08" db="EMBL/GenBank/DDBJ databases">
        <title>A Genomic Blueprint of the Chicken Gut Microbiome.</title>
        <authorList>
            <person name="Gilroy R."/>
            <person name="Ravi A."/>
            <person name="Getino M."/>
            <person name="Pursley I."/>
            <person name="Horton D.L."/>
            <person name="Alikhan N.-F."/>
            <person name="Baker D."/>
            <person name="Gharbi K."/>
            <person name="Hall N."/>
            <person name="Watson M."/>
            <person name="Adriaenssens E.M."/>
            <person name="Foster-Nyarko E."/>
            <person name="Jarju S."/>
            <person name="Secka A."/>
            <person name="Antonio M."/>
            <person name="Oren A."/>
            <person name="Chaudhuri R."/>
            <person name="La Ragione R.M."/>
            <person name="Hildebrand F."/>
            <person name="Pallen M.J."/>
        </authorList>
    </citation>
    <scope>NUCLEOTIDE SEQUENCE [LARGE SCALE GENOMIC DNA]</scope>
    <source>
        <strain evidence="2 3">Sa2CUA1</strain>
    </source>
</reference>
<dbReference type="EMBL" id="JACSQD010000003">
    <property type="protein sequence ID" value="MBD7995392.1"/>
    <property type="molecule type" value="Genomic_DNA"/>
</dbReference>
<feature type="transmembrane region" description="Helical" evidence="1">
    <location>
        <begin position="205"/>
        <end position="222"/>
    </location>
</feature>
<name>A0ABR8US65_9MICC</name>
<protein>
    <recommendedName>
        <fullName evidence="4">Glycosyltransferase RgtA/B/C/D-like domain-containing protein</fullName>
    </recommendedName>
</protein>
<keyword evidence="3" id="KW-1185">Reference proteome</keyword>
<feature type="transmembrane region" description="Helical" evidence="1">
    <location>
        <begin position="234"/>
        <end position="252"/>
    </location>
</feature>
<keyword evidence="1" id="KW-0472">Membrane</keyword>
<feature type="transmembrane region" description="Helical" evidence="1">
    <location>
        <begin position="152"/>
        <end position="170"/>
    </location>
</feature>
<proteinExistence type="predicted"/>
<feature type="transmembrane region" description="Helical" evidence="1">
    <location>
        <begin position="390"/>
        <end position="410"/>
    </location>
</feature>
<feature type="transmembrane region" description="Helical" evidence="1">
    <location>
        <begin position="96"/>
        <end position="114"/>
    </location>
</feature>
<comment type="caution">
    <text evidence="2">The sequence shown here is derived from an EMBL/GenBank/DDBJ whole genome shotgun (WGS) entry which is preliminary data.</text>
</comment>
<organism evidence="2 3">
    <name type="scientific">Arthrobacter gallicola</name>
    <dbReference type="NCBI Taxonomy" id="2762225"/>
    <lineage>
        <taxon>Bacteria</taxon>
        <taxon>Bacillati</taxon>
        <taxon>Actinomycetota</taxon>
        <taxon>Actinomycetes</taxon>
        <taxon>Micrococcales</taxon>
        <taxon>Micrococcaceae</taxon>
        <taxon>Arthrobacter</taxon>
    </lineage>
</organism>
<evidence type="ECO:0008006" key="4">
    <source>
        <dbReference type="Google" id="ProtNLM"/>
    </source>
</evidence>
<keyword evidence="1" id="KW-0812">Transmembrane</keyword>
<evidence type="ECO:0000313" key="3">
    <source>
        <dbReference type="Proteomes" id="UP000609874"/>
    </source>
</evidence>
<feature type="transmembrane region" description="Helical" evidence="1">
    <location>
        <begin position="126"/>
        <end position="146"/>
    </location>
</feature>
<dbReference type="InterPro" id="IPR046671">
    <property type="entry name" value="DUF6541"/>
</dbReference>